<feature type="domain" description="PilZ" evidence="1">
    <location>
        <begin position="7"/>
        <end position="103"/>
    </location>
</feature>
<dbReference type="Gene3D" id="2.40.10.220">
    <property type="entry name" value="predicted glycosyltransferase like domains"/>
    <property type="match status" value="1"/>
</dbReference>
<reference evidence="3" key="1">
    <citation type="submission" date="2018-04" db="EMBL/GenBank/DDBJ databases">
        <authorList>
            <person name="Lucker S."/>
            <person name="Sakoula D."/>
        </authorList>
    </citation>
    <scope>NUCLEOTIDE SEQUENCE [LARGE SCALE GENOMIC DNA]</scope>
</reference>
<dbReference type="Pfam" id="PF07238">
    <property type="entry name" value="PilZ"/>
    <property type="match status" value="1"/>
</dbReference>
<protein>
    <recommendedName>
        <fullName evidence="1">PilZ domain-containing protein</fullName>
    </recommendedName>
</protein>
<dbReference type="InterPro" id="IPR009875">
    <property type="entry name" value="PilZ_domain"/>
</dbReference>
<evidence type="ECO:0000259" key="1">
    <source>
        <dbReference type="Pfam" id="PF07238"/>
    </source>
</evidence>
<accession>A0A330L2M1</accession>
<name>A0A330L2M1_9BACT</name>
<sequence length="122" mass="13524">MRNPSTRRMYRRVSSECHACILTSSAIQRCMVRDLSLSGFRVKRQGKDVLSLHAPVMIRVWLPGVSAPIDIDQAMVRWNRGNEFGVEIQSISNGSDFQLAGFIERTLQSSIGCDEAPGQAVG</sequence>
<gene>
    <name evidence="2" type="ORF">NITLEN_10663</name>
</gene>
<dbReference type="GO" id="GO:0035438">
    <property type="term" value="F:cyclic-di-GMP binding"/>
    <property type="evidence" value="ECO:0007669"/>
    <property type="project" value="InterPro"/>
</dbReference>
<dbReference type="RefSeq" id="WP_146216074.1">
    <property type="nucleotide sequence ID" value="NZ_OUNR01000001.1"/>
</dbReference>
<dbReference type="AlphaFoldDB" id="A0A330L2M1"/>
<proteinExistence type="predicted"/>
<dbReference type="OrthoDB" id="9807642at2"/>
<organism evidence="2 3">
    <name type="scientific">Nitrospira lenta</name>
    <dbReference type="NCBI Taxonomy" id="1436998"/>
    <lineage>
        <taxon>Bacteria</taxon>
        <taxon>Pseudomonadati</taxon>
        <taxon>Nitrospirota</taxon>
        <taxon>Nitrospiria</taxon>
        <taxon>Nitrospirales</taxon>
        <taxon>Nitrospiraceae</taxon>
        <taxon>Nitrospira</taxon>
    </lineage>
</organism>
<keyword evidence="3" id="KW-1185">Reference proteome</keyword>
<evidence type="ECO:0000313" key="2">
    <source>
        <dbReference type="EMBL" id="SPP63577.1"/>
    </source>
</evidence>
<dbReference type="InParanoid" id="A0A330L2M1"/>
<dbReference type="EMBL" id="OUNR01000001">
    <property type="protein sequence ID" value="SPP63577.1"/>
    <property type="molecule type" value="Genomic_DNA"/>
</dbReference>
<evidence type="ECO:0000313" key="3">
    <source>
        <dbReference type="Proteomes" id="UP000248168"/>
    </source>
</evidence>
<dbReference type="Proteomes" id="UP000248168">
    <property type="component" value="Unassembled WGS sequence"/>
</dbReference>
<dbReference type="SUPFAM" id="SSF141371">
    <property type="entry name" value="PilZ domain-like"/>
    <property type="match status" value="1"/>
</dbReference>